<proteinExistence type="evidence at transcript level"/>
<keyword evidence="3" id="KW-0455">Luminescence</keyword>
<dbReference type="SUPFAM" id="SSF54511">
    <property type="entry name" value="GFP-like"/>
    <property type="match status" value="1"/>
</dbReference>
<evidence type="ECO:0000313" key="5">
    <source>
        <dbReference type="EMBL" id="AAK71338.1"/>
    </source>
</evidence>
<name>Q8T5E9_RICFL</name>
<evidence type="ECO:0000256" key="3">
    <source>
        <dbReference type="ARBA" id="ARBA00023223"/>
    </source>
</evidence>
<dbReference type="GO" id="GO:0008218">
    <property type="term" value="P:bioluminescence"/>
    <property type="evidence" value="ECO:0007669"/>
    <property type="project" value="UniProtKB-KW"/>
</dbReference>
<protein>
    <submittedName>
        <fullName evidence="5">Green fluorescent protein-like protein</fullName>
    </submittedName>
</protein>
<reference evidence="5" key="1">
    <citation type="journal article" date="2002" name="Proc. Natl. Acad. Sci. U.S.A.">
        <title>Diversity and evolution of the green fluorescent protein family.</title>
        <authorList>
            <person name="Labas Y.A."/>
            <person name="Gurskaya N.G."/>
            <person name="Yanushevich Y.G."/>
            <person name="Fradkov A.F."/>
            <person name="Lukyanov K.A."/>
            <person name="Lukyanov S.A."/>
            <person name="Matz M.V."/>
        </authorList>
    </citation>
    <scope>NUCLEOTIDE SEQUENCE</scope>
</reference>
<evidence type="ECO:0000256" key="4">
    <source>
        <dbReference type="ARBA" id="ARBA00023262"/>
    </source>
</evidence>
<comment type="similarity">
    <text evidence="1">Belongs to the GFP family.</text>
</comment>
<accession>Q8T5E9</accession>
<dbReference type="InterPro" id="IPR011584">
    <property type="entry name" value="GFP-related"/>
</dbReference>
<evidence type="ECO:0000256" key="1">
    <source>
        <dbReference type="ARBA" id="ARBA00008949"/>
    </source>
</evidence>
<dbReference type="EMBL" id="AY037772">
    <property type="protein sequence ID" value="AAK71338.1"/>
    <property type="molecule type" value="mRNA"/>
</dbReference>
<dbReference type="Gene3D" id="2.40.155.10">
    <property type="entry name" value="Green fluorescent protein"/>
    <property type="match status" value="1"/>
</dbReference>
<dbReference type="Pfam" id="PF01353">
    <property type="entry name" value="GFP"/>
    <property type="match status" value="1"/>
</dbReference>
<dbReference type="AlphaFoldDB" id="Q8T5E9"/>
<evidence type="ECO:0000256" key="2">
    <source>
        <dbReference type="ARBA" id="ARBA00022991"/>
    </source>
</evidence>
<sequence>MSALKEEMKIKLKMVGVVNGQSFQIDGEGKGKPYEGSQKLTLEVVEGGPLLFSYDILTTIFQYGNRAFVNYPKDIPDIFKQTCSGPDGGFSWQRTMTYEDGGVCTASNHISVDGDTFYYVIRFNGENFPPNGPVMQKRTVKWEPSTEIMFERDGLLRGDIAMSLLLKGGGHYRCDFKTIYTPKRKVNMPGYHFVDHCIEIQKHDKDYNMAVLSEDAVAHNSPLEKKSQAKA</sequence>
<organism evidence="5">
    <name type="scientific">Ricordea florida</name>
    <name type="common">Soft coral</name>
    <dbReference type="NCBI Taxonomy" id="165100"/>
    <lineage>
        <taxon>Eukaryota</taxon>
        <taxon>Metazoa</taxon>
        <taxon>Cnidaria</taxon>
        <taxon>Anthozoa</taxon>
        <taxon>Hexacorallia</taxon>
        <taxon>Corallimorpharia</taxon>
        <taxon>Ricordeidae</taxon>
        <taxon>Ricordea</taxon>
    </lineage>
</organism>
<dbReference type="InterPro" id="IPR009017">
    <property type="entry name" value="GFP"/>
</dbReference>
<keyword evidence="2" id="KW-0157">Chromophore</keyword>
<keyword evidence="4" id="KW-0599">Photoprotein</keyword>
<dbReference type="Gene3D" id="3.30.1300.40">
    <property type="match status" value="1"/>
</dbReference>